<evidence type="ECO:0000313" key="8">
    <source>
        <dbReference type="EMBL" id="SAK85910.1"/>
    </source>
</evidence>
<keyword evidence="9" id="KW-1185">Reference proteome</keyword>
<comment type="catalytic activity">
    <reaction evidence="5">
        <text>2 superoxide + 2 H(+) = H2O2 + O2</text>
        <dbReference type="Rhea" id="RHEA:20696"/>
        <dbReference type="ChEBI" id="CHEBI:15378"/>
        <dbReference type="ChEBI" id="CHEBI:15379"/>
        <dbReference type="ChEBI" id="CHEBI:16240"/>
        <dbReference type="ChEBI" id="CHEBI:18421"/>
        <dbReference type="EC" id="1.15.1.1"/>
    </reaction>
</comment>
<protein>
    <recommendedName>
        <fullName evidence="2 5">Superoxide dismutase</fullName>
        <ecNumber evidence="2 5">1.15.1.1</ecNumber>
    </recommendedName>
</protein>
<dbReference type="InterPro" id="IPR036324">
    <property type="entry name" value="Mn/Fe_SOD_N_sf"/>
</dbReference>
<dbReference type="InterPro" id="IPR019833">
    <property type="entry name" value="Mn/Fe_SOD_BS"/>
</dbReference>
<dbReference type="PANTHER" id="PTHR11404">
    <property type="entry name" value="SUPEROXIDE DISMUTASE 2"/>
    <property type="match status" value="1"/>
</dbReference>
<keyword evidence="4 5" id="KW-0560">Oxidoreductase</keyword>
<dbReference type="InterPro" id="IPR001189">
    <property type="entry name" value="Mn/Fe_SOD"/>
</dbReference>
<dbReference type="InterPro" id="IPR006311">
    <property type="entry name" value="TAT_signal"/>
</dbReference>
<dbReference type="InterPro" id="IPR019832">
    <property type="entry name" value="Mn/Fe_SOD_C"/>
</dbReference>
<comment type="similarity">
    <text evidence="1 5">Belongs to the iron/manganese superoxide dismutase family.</text>
</comment>
<dbReference type="PROSITE" id="PS51318">
    <property type="entry name" value="TAT"/>
    <property type="match status" value="1"/>
</dbReference>
<dbReference type="SUPFAM" id="SSF46609">
    <property type="entry name" value="Fe,Mn superoxide dismutase (SOD), N-terminal domain"/>
    <property type="match status" value="1"/>
</dbReference>
<reference evidence="9" key="1">
    <citation type="submission" date="2016-01" db="EMBL/GenBank/DDBJ databases">
        <authorList>
            <person name="Peeters Charlotte."/>
        </authorList>
    </citation>
    <scope>NUCLEOTIDE SEQUENCE [LARGE SCALE GENOMIC DNA]</scope>
</reference>
<evidence type="ECO:0000256" key="1">
    <source>
        <dbReference type="ARBA" id="ARBA00008714"/>
    </source>
</evidence>
<dbReference type="Gene3D" id="1.10.287.990">
    <property type="entry name" value="Fe,Mn superoxide dismutase (SOD) domain"/>
    <property type="match status" value="1"/>
</dbReference>
<dbReference type="Pfam" id="PF02777">
    <property type="entry name" value="Sod_Fe_C"/>
    <property type="match status" value="1"/>
</dbReference>
<dbReference type="Pfam" id="PF00081">
    <property type="entry name" value="Sod_Fe_N"/>
    <property type="match status" value="1"/>
</dbReference>
<dbReference type="FunFam" id="3.55.40.20:FF:000004">
    <property type="entry name" value="Superoxide dismutase [Fe]"/>
    <property type="match status" value="1"/>
</dbReference>
<dbReference type="AlphaFoldDB" id="A0A158CUL5"/>
<comment type="function">
    <text evidence="5">Destroys radicals which are normally produced within the cells and which are toxic to biological systems.</text>
</comment>
<evidence type="ECO:0000256" key="2">
    <source>
        <dbReference type="ARBA" id="ARBA00012682"/>
    </source>
</evidence>
<dbReference type="PRINTS" id="PR01703">
    <property type="entry name" value="MNSODISMTASE"/>
</dbReference>
<dbReference type="GO" id="GO:0046872">
    <property type="term" value="F:metal ion binding"/>
    <property type="evidence" value="ECO:0007669"/>
    <property type="project" value="UniProtKB-KW"/>
</dbReference>
<evidence type="ECO:0000259" key="7">
    <source>
        <dbReference type="Pfam" id="PF02777"/>
    </source>
</evidence>
<feature type="domain" description="Manganese/iron superoxide dismutase N-terminal" evidence="6">
    <location>
        <begin position="49"/>
        <end position="125"/>
    </location>
</feature>
<evidence type="ECO:0000256" key="4">
    <source>
        <dbReference type="ARBA" id="ARBA00023002"/>
    </source>
</evidence>
<dbReference type="PROSITE" id="PS00088">
    <property type="entry name" value="SOD_MN"/>
    <property type="match status" value="1"/>
</dbReference>
<feature type="domain" description="Manganese/iron superoxide dismutase C-terminal" evidence="7">
    <location>
        <begin position="132"/>
        <end position="233"/>
    </location>
</feature>
<dbReference type="EMBL" id="FCOI02000028">
    <property type="protein sequence ID" value="SAK85910.1"/>
    <property type="molecule type" value="Genomic_DNA"/>
</dbReference>
<dbReference type="Gene3D" id="3.55.40.20">
    <property type="entry name" value="Iron/manganese superoxide dismutase, C-terminal domain"/>
    <property type="match status" value="1"/>
</dbReference>
<dbReference type="InterPro" id="IPR019831">
    <property type="entry name" value="Mn/Fe_SOD_N"/>
</dbReference>
<organism evidence="8 9">
    <name type="scientific">Caballeronia temeraria</name>
    <dbReference type="NCBI Taxonomy" id="1777137"/>
    <lineage>
        <taxon>Bacteria</taxon>
        <taxon>Pseudomonadati</taxon>
        <taxon>Pseudomonadota</taxon>
        <taxon>Betaproteobacteria</taxon>
        <taxon>Burkholderiales</taxon>
        <taxon>Burkholderiaceae</taxon>
        <taxon>Caballeronia</taxon>
    </lineage>
</organism>
<dbReference type="EC" id="1.15.1.1" evidence="2 5"/>
<dbReference type="STRING" id="1777137.AWB76_05991"/>
<sequence>MTARRQFLTEATTVGAGLVLASTGSVLQAAEPTGYSDKLVDADGKYWAAPLPFAYDALEPIIDSRTVEVHYNFHHKPAVVAANKAEEALTKARDSNDFALVKFYEKELSFQLSSHILHTIYWTSISGKGAEPSGELAKAIDKNFGSYAKFKAQLFANSMNVEASGWGVVGYHPATGKLMVLQCENHQKLTAWGVPPILVLDVFEHAYYLRYQNKRNDYLTQLFTLLNWENAGQRFSTVQSTRRLT</sequence>
<evidence type="ECO:0000256" key="5">
    <source>
        <dbReference type="RuleBase" id="RU000414"/>
    </source>
</evidence>
<dbReference type="GO" id="GO:0004784">
    <property type="term" value="F:superoxide dismutase activity"/>
    <property type="evidence" value="ECO:0007669"/>
    <property type="project" value="UniProtKB-EC"/>
</dbReference>
<dbReference type="Proteomes" id="UP000054624">
    <property type="component" value="Unassembled WGS sequence"/>
</dbReference>
<keyword evidence="3 5" id="KW-0479">Metal-binding</keyword>
<dbReference type="PANTHER" id="PTHR11404:SF6">
    <property type="entry name" value="SUPEROXIDE DISMUTASE [MN], MITOCHONDRIAL"/>
    <property type="match status" value="1"/>
</dbReference>
<name>A0A158CUL5_9BURK</name>
<evidence type="ECO:0000256" key="3">
    <source>
        <dbReference type="ARBA" id="ARBA00022723"/>
    </source>
</evidence>
<dbReference type="SUPFAM" id="SSF54719">
    <property type="entry name" value="Fe,Mn superoxide dismutase (SOD), C-terminal domain"/>
    <property type="match status" value="1"/>
</dbReference>
<dbReference type="RefSeq" id="WP_244173495.1">
    <property type="nucleotide sequence ID" value="NZ_FCOI02000028.1"/>
</dbReference>
<dbReference type="InterPro" id="IPR050265">
    <property type="entry name" value="Fe/Mn_Superoxide_Dismutase"/>
</dbReference>
<dbReference type="InterPro" id="IPR036314">
    <property type="entry name" value="SOD_C_sf"/>
</dbReference>
<evidence type="ECO:0000313" key="9">
    <source>
        <dbReference type="Proteomes" id="UP000054624"/>
    </source>
</evidence>
<proteinExistence type="inferred from homology"/>
<accession>A0A158CUL5</accession>
<gene>
    <name evidence="8" type="ORF">AWB76_05991</name>
</gene>
<evidence type="ECO:0000259" key="6">
    <source>
        <dbReference type="Pfam" id="PF00081"/>
    </source>
</evidence>